<evidence type="ECO:0000313" key="1">
    <source>
        <dbReference type="EMBL" id="GEK96104.1"/>
    </source>
</evidence>
<reference evidence="1 2" key="1">
    <citation type="submission" date="2019-07" db="EMBL/GenBank/DDBJ databases">
        <title>Whole genome shotgun sequence of Gluconobacter kanchanaburiensis NBRC 103587.</title>
        <authorList>
            <person name="Hosoyama A."/>
            <person name="Uohara A."/>
            <person name="Ohji S."/>
            <person name="Ichikawa N."/>
        </authorList>
    </citation>
    <scope>NUCLEOTIDE SEQUENCE [LARGE SCALE GENOMIC DNA]</scope>
    <source>
        <strain evidence="1 2">NBRC 103587</strain>
    </source>
</reference>
<protein>
    <submittedName>
        <fullName evidence="1">Uncharacterized protein</fullName>
    </submittedName>
</protein>
<sequence>MEQNIATILFQNGNLSCPFPVAFVKHTDGTAHRLSHHIAQIMGLPGKKRYDPALCESTFGSGKIKSGV</sequence>
<dbReference type="EMBL" id="BJVA01000006">
    <property type="protein sequence ID" value="GEK96104.1"/>
    <property type="molecule type" value="Genomic_DNA"/>
</dbReference>
<comment type="caution">
    <text evidence="1">The sequence shown here is derived from an EMBL/GenBank/DDBJ whole genome shotgun (WGS) entry which is preliminary data.</text>
</comment>
<name>A0A511B6X0_9PROT</name>
<keyword evidence="2" id="KW-1185">Reference proteome</keyword>
<gene>
    <name evidence="1" type="ORF">GKA01_13010</name>
</gene>
<accession>A0A511B6X0</accession>
<dbReference type="Proteomes" id="UP000321079">
    <property type="component" value="Unassembled WGS sequence"/>
</dbReference>
<proteinExistence type="predicted"/>
<dbReference type="AlphaFoldDB" id="A0A511B6X0"/>
<evidence type="ECO:0000313" key="2">
    <source>
        <dbReference type="Proteomes" id="UP000321079"/>
    </source>
</evidence>
<organism evidence="1 2">
    <name type="scientific">Gluconobacter kanchanaburiensis NBRC 103587</name>
    <dbReference type="NCBI Taxonomy" id="1307948"/>
    <lineage>
        <taxon>Bacteria</taxon>
        <taxon>Pseudomonadati</taxon>
        <taxon>Pseudomonadota</taxon>
        <taxon>Alphaproteobacteria</taxon>
        <taxon>Acetobacterales</taxon>
        <taxon>Acetobacteraceae</taxon>
        <taxon>Gluconobacter</taxon>
    </lineage>
</organism>